<organism evidence="1 2">
    <name type="scientific">Sorghum bicolor</name>
    <name type="common">Sorghum</name>
    <name type="synonym">Sorghum vulgare</name>
    <dbReference type="NCBI Taxonomy" id="4558"/>
    <lineage>
        <taxon>Eukaryota</taxon>
        <taxon>Viridiplantae</taxon>
        <taxon>Streptophyta</taxon>
        <taxon>Embryophyta</taxon>
        <taxon>Tracheophyta</taxon>
        <taxon>Spermatophyta</taxon>
        <taxon>Magnoliopsida</taxon>
        <taxon>Liliopsida</taxon>
        <taxon>Poales</taxon>
        <taxon>Poaceae</taxon>
        <taxon>PACMAD clade</taxon>
        <taxon>Panicoideae</taxon>
        <taxon>Andropogonodae</taxon>
        <taxon>Andropogoneae</taxon>
        <taxon>Sorghinae</taxon>
        <taxon>Sorghum</taxon>
    </lineage>
</organism>
<proteinExistence type="predicted"/>
<reference evidence="1 2" key="1">
    <citation type="journal article" date="2009" name="Nature">
        <title>The Sorghum bicolor genome and the diversification of grasses.</title>
        <authorList>
            <person name="Paterson A.H."/>
            <person name="Bowers J.E."/>
            <person name="Bruggmann R."/>
            <person name="Dubchak I."/>
            <person name="Grimwood J."/>
            <person name="Gundlach H."/>
            <person name="Haberer G."/>
            <person name="Hellsten U."/>
            <person name="Mitros T."/>
            <person name="Poliakov A."/>
            <person name="Schmutz J."/>
            <person name="Spannagl M."/>
            <person name="Tang H."/>
            <person name="Wang X."/>
            <person name="Wicker T."/>
            <person name="Bharti A.K."/>
            <person name="Chapman J."/>
            <person name="Feltus F.A."/>
            <person name="Gowik U."/>
            <person name="Grigoriev I.V."/>
            <person name="Lyons E."/>
            <person name="Maher C.A."/>
            <person name="Martis M."/>
            <person name="Narechania A."/>
            <person name="Otillar R.P."/>
            <person name="Penning B.W."/>
            <person name="Salamov A.A."/>
            <person name="Wang Y."/>
            <person name="Zhang L."/>
            <person name="Carpita N.C."/>
            <person name="Freeling M."/>
            <person name="Gingle A.R."/>
            <person name="Hash C.T."/>
            <person name="Keller B."/>
            <person name="Klein P."/>
            <person name="Kresovich S."/>
            <person name="McCann M.C."/>
            <person name="Ming R."/>
            <person name="Peterson D.G."/>
            <person name="Mehboob-ur-Rahman"/>
            <person name="Ware D."/>
            <person name="Westhoff P."/>
            <person name="Mayer K.F."/>
            <person name="Messing J."/>
            <person name="Rokhsar D.S."/>
        </authorList>
    </citation>
    <scope>NUCLEOTIDE SEQUENCE [LARGE SCALE GENOMIC DNA]</scope>
    <source>
        <strain evidence="2">cv. BTx623</strain>
    </source>
</reference>
<dbReference type="AlphaFoldDB" id="A0A1B6QKH7"/>
<dbReference type="Proteomes" id="UP000000768">
    <property type="component" value="Chromosome 1"/>
</dbReference>
<name>A0A1B6QKH7_SORBI</name>
<protein>
    <submittedName>
        <fullName evidence="1">Uncharacterized protein</fullName>
    </submittedName>
</protein>
<dbReference type="InParanoid" id="A0A1B6QKH7"/>
<evidence type="ECO:0000313" key="2">
    <source>
        <dbReference type="Proteomes" id="UP000000768"/>
    </source>
</evidence>
<dbReference type="EMBL" id="CM000760">
    <property type="protein sequence ID" value="KXG38418.1"/>
    <property type="molecule type" value="Genomic_DNA"/>
</dbReference>
<evidence type="ECO:0000313" key="1">
    <source>
        <dbReference type="EMBL" id="KXG38418.1"/>
    </source>
</evidence>
<sequence length="81" mass="9369">MHTSTVLLGGSPPLAAWRAPSRMNPVRGRIGRIKLQRVGCSWVDLRTPLLWMKQQQQCTALNTWKLVAEEMYDEHRYSKMS</sequence>
<dbReference type="Gramene" id="KXG38418">
    <property type="protein sequence ID" value="KXG38418"/>
    <property type="gene ID" value="SORBI_3001G229700"/>
</dbReference>
<keyword evidence="2" id="KW-1185">Reference proteome</keyword>
<reference evidence="2" key="2">
    <citation type="journal article" date="2018" name="Plant J.">
        <title>The Sorghum bicolor reference genome: improved assembly, gene annotations, a transcriptome atlas, and signatures of genome organization.</title>
        <authorList>
            <person name="McCormick R.F."/>
            <person name="Truong S.K."/>
            <person name="Sreedasyam A."/>
            <person name="Jenkins J."/>
            <person name="Shu S."/>
            <person name="Sims D."/>
            <person name="Kennedy M."/>
            <person name="Amirebrahimi M."/>
            <person name="Weers B.D."/>
            <person name="McKinley B."/>
            <person name="Mattison A."/>
            <person name="Morishige D.T."/>
            <person name="Grimwood J."/>
            <person name="Schmutz J."/>
            <person name="Mullet J.E."/>
        </authorList>
    </citation>
    <scope>NUCLEOTIDE SEQUENCE [LARGE SCALE GENOMIC DNA]</scope>
    <source>
        <strain evidence="2">cv. BTx623</strain>
    </source>
</reference>
<gene>
    <name evidence="1" type="ORF">SORBI_3001G229700</name>
</gene>
<accession>A0A1B6QKH7</accession>